<dbReference type="Proteomes" id="UP000759443">
    <property type="component" value="Unassembled WGS sequence"/>
</dbReference>
<keyword evidence="1" id="KW-0732">Signal</keyword>
<sequence>MIRVLRLLFLLAALAYGAVPMASAAMPVTGHQGIAAHVMPMADEGLQRLAMVDCAHEAAMLPAAVEHGEGSKGKRPGHLASGHCAACQTLAAAIAFPQGWRFGRSPNAIEIIRLLQSTPPTPPDRPPRA</sequence>
<dbReference type="EMBL" id="JAGGJU010000004">
    <property type="protein sequence ID" value="MBP1850477.1"/>
    <property type="molecule type" value="Genomic_DNA"/>
</dbReference>
<protein>
    <recommendedName>
        <fullName evidence="4">DUF2946 domain-containing protein</fullName>
    </recommendedName>
</protein>
<gene>
    <name evidence="2" type="ORF">J2Z17_001911</name>
</gene>
<reference evidence="2 3" key="1">
    <citation type="submission" date="2021-03" db="EMBL/GenBank/DDBJ databases">
        <title>Genomic Encyclopedia of Type Strains, Phase IV (KMG-IV): sequencing the most valuable type-strain genomes for metagenomic binning, comparative biology and taxonomic classification.</title>
        <authorList>
            <person name="Goeker M."/>
        </authorList>
    </citation>
    <scope>NUCLEOTIDE SEQUENCE [LARGE SCALE GENOMIC DNA]</scope>
    <source>
        <strain evidence="2 3">DSM 21600</strain>
    </source>
</reference>
<evidence type="ECO:0008006" key="4">
    <source>
        <dbReference type="Google" id="ProtNLM"/>
    </source>
</evidence>
<evidence type="ECO:0000256" key="1">
    <source>
        <dbReference type="SAM" id="SignalP"/>
    </source>
</evidence>
<feature type="chain" id="PRO_5046581710" description="DUF2946 domain-containing protein" evidence="1">
    <location>
        <begin position="25"/>
        <end position="129"/>
    </location>
</feature>
<feature type="signal peptide" evidence="1">
    <location>
        <begin position="1"/>
        <end position="24"/>
    </location>
</feature>
<name>A0ABS4DXQ3_9HYPH</name>
<evidence type="ECO:0000313" key="2">
    <source>
        <dbReference type="EMBL" id="MBP1850477.1"/>
    </source>
</evidence>
<evidence type="ECO:0000313" key="3">
    <source>
        <dbReference type="Proteomes" id="UP000759443"/>
    </source>
</evidence>
<proteinExistence type="predicted"/>
<keyword evidence="3" id="KW-1185">Reference proteome</keyword>
<accession>A0ABS4DXQ3</accession>
<comment type="caution">
    <text evidence="2">The sequence shown here is derived from an EMBL/GenBank/DDBJ whole genome shotgun (WGS) entry which is preliminary data.</text>
</comment>
<organism evidence="2 3">
    <name type="scientific">Rhizobium halophytocola</name>
    <dbReference type="NCBI Taxonomy" id="735519"/>
    <lineage>
        <taxon>Bacteria</taxon>
        <taxon>Pseudomonadati</taxon>
        <taxon>Pseudomonadota</taxon>
        <taxon>Alphaproteobacteria</taxon>
        <taxon>Hyphomicrobiales</taxon>
        <taxon>Rhizobiaceae</taxon>
        <taxon>Rhizobium/Agrobacterium group</taxon>
        <taxon>Rhizobium</taxon>
    </lineage>
</organism>
<dbReference type="RefSeq" id="WP_209944210.1">
    <property type="nucleotide sequence ID" value="NZ_JAGGJU010000004.1"/>
</dbReference>